<keyword evidence="5 7" id="KW-1133">Transmembrane helix</keyword>
<evidence type="ECO:0000256" key="1">
    <source>
        <dbReference type="ARBA" id="ARBA00004141"/>
    </source>
</evidence>
<evidence type="ECO:0000256" key="6">
    <source>
        <dbReference type="ARBA" id="ARBA00023136"/>
    </source>
</evidence>
<gene>
    <name evidence="9" type="ORF">C7K25_07740</name>
</gene>
<dbReference type="InterPro" id="IPR022764">
    <property type="entry name" value="Peptidase_S54_rhomboid_dom"/>
</dbReference>
<organism evidence="9 10">
    <name type="scientific">Gulosibacter molinativorax</name>
    <dbReference type="NCBI Taxonomy" id="256821"/>
    <lineage>
        <taxon>Bacteria</taxon>
        <taxon>Bacillati</taxon>
        <taxon>Actinomycetota</taxon>
        <taxon>Actinomycetes</taxon>
        <taxon>Micrococcales</taxon>
        <taxon>Microbacteriaceae</taxon>
        <taxon>Gulosibacter</taxon>
    </lineage>
</organism>
<protein>
    <recommendedName>
        <fullName evidence="8">Peptidase S54 rhomboid domain-containing protein</fullName>
    </recommendedName>
</protein>
<dbReference type="PANTHER" id="PTHR43731:SF14">
    <property type="entry name" value="PRESENILIN-ASSOCIATED RHOMBOID-LIKE PROTEIN, MITOCHONDRIAL"/>
    <property type="match status" value="1"/>
</dbReference>
<feature type="transmembrane region" description="Helical" evidence="7">
    <location>
        <begin position="138"/>
        <end position="158"/>
    </location>
</feature>
<keyword evidence="10" id="KW-1185">Reference proteome</keyword>
<evidence type="ECO:0000256" key="7">
    <source>
        <dbReference type="SAM" id="Phobius"/>
    </source>
</evidence>
<proteinExistence type="inferred from homology"/>
<feature type="transmembrane region" description="Helical" evidence="7">
    <location>
        <begin position="219"/>
        <end position="235"/>
    </location>
</feature>
<evidence type="ECO:0000256" key="2">
    <source>
        <dbReference type="ARBA" id="ARBA00009045"/>
    </source>
</evidence>
<keyword evidence="6 7" id="KW-0472">Membrane</keyword>
<feature type="transmembrane region" description="Helical" evidence="7">
    <location>
        <begin position="194"/>
        <end position="212"/>
    </location>
</feature>
<evidence type="ECO:0000256" key="3">
    <source>
        <dbReference type="ARBA" id="ARBA00022692"/>
    </source>
</evidence>
<comment type="caution">
    <text evidence="9">The sequence shown here is derived from an EMBL/GenBank/DDBJ whole genome shotgun (WGS) entry which is preliminary data.</text>
</comment>
<reference evidence="9" key="2">
    <citation type="journal article" date="2022" name="Sci. Rep.">
        <title>In silico prediction of the enzymes involved in the degradation of the herbicide molinate by Gulosibacter molinativorax ON4T.</title>
        <authorList>
            <person name="Lopes A.R."/>
            <person name="Bunin E."/>
            <person name="Viana A.T."/>
            <person name="Froufe H."/>
            <person name="Munoz-Merida A."/>
            <person name="Pinho D."/>
            <person name="Figueiredo J."/>
            <person name="Barroso C."/>
            <person name="Vaz-Moreira I."/>
            <person name="Bellanger X."/>
            <person name="Egas C."/>
            <person name="Nunes O.C."/>
        </authorList>
    </citation>
    <scope>NUCLEOTIDE SEQUENCE</scope>
    <source>
        <strain evidence="9">ON4</strain>
    </source>
</reference>
<feature type="transmembrane region" description="Helical" evidence="7">
    <location>
        <begin position="170"/>
        <end position="188"/>
    </location>
</feature>
<dbReference type="InterPro" id="IPR050925">
    <property type="entry name" value="Rhomboid_protease_S54"/>
</dbReference>
<dbReference type="SUPFAM" id="SSF144091">
    <property type="entry name" value="Rhomboid-like"/>
    <property type="match status" value="1"/>
</dbReference>
<evidence type="ECO:0000256" key="5">
    <source>
        <dbReference type="ARBA" id="ARBA00022989"/>
    </source>
</evidence>
<comment type="subcellular location">
    <subcellularLocation>
        <location evidence="1">Membrane</location>
        <topology evidence="1">Multi-pass membrane protein</topology>
    </subcellularLocation>
</comment>
<reference evidence="9" key="1">
    <citation type="submission" date="2018-03" db="EMBL/GenBank/DDBJ databases">
        <authorList>
            <person name="Nunes O.C."/>
            <person name="Lopes A.R."/>
            <person name="Froufe H."/>
            <person name="Munoz-Merida A."/>
            <person name="Barroso C."/>
            <person name="Egas C."/>
        </authorList>
    </citation>
    <scope>NUCLEOTIDE SEQUENCE</scope>
    <source>
        <strain evidence="9">ON4</strain>
    </source>
</reference>
<dbReference type="EMBL" id="PXVD01000010">
    <property type="protein sequence ID" value="MDJ1371259.1"/>
    <property type="molecule type" value="Genomic_DNA"/>
</dbReference>
<evidence type="ECO:0000313" key="10">
    <source>
        <dbReference type="Proteomes" id="UP001170379"/>
    </source>
</evidence>
<evidence type="ECO:0000259" key="8">
    <source>
        <dbReference type="Pfam" id="PF01694"/>
    </source>
</evidence>
<evidence type="ECO:0000256" key="4">
    <source>
        <dbReference type="ARBA" id="ARBA00022801"/>
    </source>
</evidence>
<comment type="similarity">
    <text evidence="2">Belongs to the peptidase S54 family.</text>
</comment>
<keyword evidence="4" id="KW-0378">Hydrolase</keyword>
<accession>A0ABT7C7U1</accession>
<feature type="transmembrane region" description="Helical" evidence="7">
    <location>
        <begin position="72"/>
        <end position="93"/>
    </location>
</feature>
<name>A0ABT7C7U1_9MICO</name>
<dbReference type="Gene3D" id="1.20.1540.10">
    <property type="entry name" value="Rhomboid-like"/>
    <property type="match status" value="1"/>
</dbReference>
<dbReference type="PANTHER" id="PTHR43731">
    <property type="entry name" value="RHOMBOID PROTEASE"/>
    <property type="match status" value="1"/>
</dbReference>
<feature type="transmembrane region" description="Helical" evidence="7">
    <location>
        <begin position="271"/>
        <end position="292"/>
    </location>
</feature>
<sequence length="293" mass="32205">MTTPTGTPQDTSNYCYRHPDRQSFVLCQRCGRTICPQCQTQAPVGVICPECMKEGRARMQEQRPKRTWKSRLIGSGTPVTYTLMGIIVVVYLLQWLTRTMGTPIIDFLFTYSPQYTDLQHHTATGAVAFEPWRMLTSAFLHGSLMHLATNTLTLWIFGRALEPLLGSARFLLLYLVSALGGSLAVAIISPDTAVVGASGAIFGLFGAWFVVLRQTRQDMSSMFVLIGINVVVAFFNPGISWEAHLGGLLVGALCGWLTIRDLRKGGKSKVGLWLQVLVGVLCIALPPLIGMLR</sequence>
<keyword evidence="3 7" id="KW-0812">Transmembrane</keyword>
<dbReference type="Proteomes" id="UP001170379">
    <property type="component" value="Unassembled WGS sequence"/>
</dbReference>
<dbReference type="Pfam" id="PF01694">
    <property type="entry name" value="Rhomboid"/>
    <property type="match status" value="1"/>
</dbReference>
<feature type="domain" description="Peptidase S54 rhomboid" evidence="8">
    <location>
        <begin position="130"/>
        <end position="260"/>
    </location>
</feature>
<dbReference type="InterPro" id="IPR035952">
    <property type="entry name" value="Rhomboid-like_sf"/>
</dbReference>
<evidence type="ECO:0000313" key="9">
    <source>
        <dbReference type="EMBL" id="MDJ1371259.1"/>
    </source>
</evidence>
<dbReference type="SMART" id="SM01160">
    <property type="entry name" value="DUF1751"/>
    <property type="match status" value="1"/>
</dbReference>